<protein>
    <recommendedName>
        <fullName evidence="10">D-2-hydroxyglutarate dehydrogenase, mitochondrial</fullName>
        <ecNumber evidence="9">1.1.99.39</ecNumber>
    </recommendedName>
</protein>
<dbReference type="GeneID" id="105273300"/>
<dbReference type="EC" id="1.1.99.39" evidence="9"/>
<feature type="domain" description="FAD-binding PCMH-type" evidence="14">
    <location>
        <begin position="105"/>
        <end position="284"/>
    </location>
</feature>
<dbReference type="PANTHER" id="PTHR43716">
    <property type="entry name" value="D-2-HYDROXYGLUTARATE DEHYDROGENASE, MITOCHONDRIAL"/>
    <property type="match status" value="1"/>
</dbReference>
<dbReference type="Gene3D" id="3.30.465.10">
    <property type="match status" value="1"/>
</dbReference>
<dbReference type="RefSeq" id="XP_011313952.1">
    <property type="nucleotide sequence ID" value="XM_011315650.1"/>
</dbReference>
<dbReference type="InterPro" id="IPR016164">
    <property type="entry name" value="FAD-linked_Oxase-like_C"/>
</dbReference>
<dbReference type="FunFam" id="3.30.43.10:FF:000011">
    <property type="entry name" value="D-lactate dehydrogenase (Cytochrome)"/>
    <property type="match status" value="1"/>
</dbReference>
<comment type="subcellular location">
    <subcellularLocation>
        <location evidence="2">Peroxisome</location>
    </subcellularLocation>
</comment>
<dbReference type="Gene3D" id="3.30.70.2740">
    <property type="match status" value="1"/>
</dbReference>
<comment type="cofactor">
    <cofactor evidence="1">
        <name>FAD</name>
        <dbReference type="ChEBI" id="CHEBI:57692"/>
    </cofactor>
</comment>
<dbReference type="FunFam" id="1.10.45.10:FF:000001">
    <property type="entry name" value="D-lactate dehydrogenase mitochondrial"/>
    <property type="match status" value="1"/>
</dbReference>
<dbReference type="InterPro" id="IPR016166">
    <property type="entry name" value="FAD-bd_PCMH"/>
</dbReference>
<name>A0A9R1TQL8_9HYME</name>
<dbReference type="GO" id="GO:0071949">
    <property type="term" value="F:FAD binding"/>
    <property type="evidence" value="ECO:0007669"/>
    <property type="project" value="InterPro"/>
</dbReference>
<evidence type="ECO:0000256" key="7">
    <source>
        <dbReference type="ARBA" id="ARBA00023002"/>
    </source>
</evidence>
<keyword evidence="15" id="KW-1185">Reference proteome</keyword>
<evidence type="ECO:0000313" key="16">
    <source>
        <dbReference type="RefSeq" id="XP_011313952.1"/>
    </source>
</evidence>
<evidence type="ECO:0000256" key="13">
    <source>
        <dbReference type="SAM" id="SignalP"/>
    </source>
</evidence>
<dbReference type="Pfam" id="PF02913">
    <property type="entry name" value="FAD-oxidase_C"/>
    <property type="match status" value="1"/>
</dbReference>
<comment type="function">
    <text evidence="11">Catalyzes the oxidation of D-2-hydroxyglutarate (D-2-HG) to alpha-ketoglutarate. Also catalyzes the oxidation of other D-2-hydroxyacids, such as D-malate (D-MAL) and D-lactate (D-LAC). Exhibits high activities towards D-2-HG and D-MAL but a very weak activity towards D-LAC.</text>
</comment>
<dbReference type="OrthoDB" id="5332616at2759"/>
<evidence type="ECO:0000256" key="6">
    <source>
        <dbReference type="ARBA" id="ARBA00022827"/>
    </source>
</evidence>
<evidence type="ECO:0000256" key="1">
    <source>
        <dbReference type="ARBA" id="ARBA00001974"/>
    </source>
</evidence>
<dbReference type="FunFam" id="3.30.70.2190:FF:000001">
    <property type="entry name" value="D-2-hydroxyglutarate dehydrogenase mitochondrial"/>
    <property type="match status" value="1"/>
</dbReference>
<dbReference type="PROSITE" id="PS51387">
    <property type="entry name" value="FAD_PCMH"/>
    <property type="match status" value="1"/>
</dbReference>
<dbReference type="Pfam" id="PF01565">
    <property type="entry name" value="FAD_binding_4"/>
    <property type="match status" value="1"/>
</dbReference>
<comment type="similarity">
    <text evidence="3">Belongs to the FAD-binding oxidoreductase/transferase type 4 family.</text>
</comment>
<dbReference type="Proteomes" id="UP000694866">
    <property type="component" value="Unplaced"/>
</dbReference>
<dbReference type="Gene3D" id="1.10.45.10">
    <property type="entry name" value="Vanillyl-alcohol Oxidase, Chain A, domain 4"/>
    <property type="match status" value="1"/>
</dbReference>
<keyword evidence="13" id="KW-0732">Signal</keyword>
<dbReference type="SUPFAM" id="SSF56176">
    <property type="entry name" value="FAD-binding/transporter-associated domain-like"/>
    <property type="match status" value="1"/>
</dbReference>
<keyword evidence="7" id="KW-0560">Oxidoreductase</keyword>
<evidence type="ECO:0000259" key="14">
    <source>
        <dbReference type="PROSITE" id="PS51387"/>
    </source>
</evidence>
<dbReference type="InterPro" id="IPR016169">
    <property type="entry name" value="FAD-bd_PCMH_sub2"/>
</dbReference>
<organism evidence="15 16">
    <name type="scientific">Fopius arisanus</name>
    <dbReference type="NCBI Taxonomy" id="64838"/>
    <lineage>
        <taxon>Eukaryota</taxon>
        <taxon>Metazoa</taxon>
        <taxon>Ecdysozoa</taxon>
        <taxon>Arthropoda</taxon>
        <taxon>Hexapoda</taxon>
        <taxon>Insecta</taxon>
        <taxon>Pterygota</taxon>
        <taxon>Neoptera</taxon>
        <taxon>Endopterygota</taxon>
        <taxon>Hymenoptera</taxon>
        <taxon>Apocrita</taxon>
        <taxon>Ichneumonoidea</taxon>
        <taxon>Braconidae</taxon>
        <taxon>Opiinae</taxon>
        <taxon>Fopius</taxon>
    </lineage>
</organism>
<feature type="signal peptide" evidence="13">
    <location>
        <begin position="1"/>
        <end position="15"/>
    </location>
</feature>
<dbReference type="KEGG" id="fas:105273300"/>
<dbReference type="InterPro" id="IPR004113">
    <property type="entry name" value="FAD-bd_oxidored_4_C"/>
</dbReference>
<dbReference type="GO" id="GO:0005739">
    <property type="term" value="C:mitochondrion"/>
    <property type="evidence" value="ECO:0007669"/>
    <property type="project" value="TreeGrafter"/>
</dbReference>
<comment type="subunit">
    <text evidence="4">Homodimer.</text>
</comment>
<reference evidence="16" key="1">
    <citation type="submission" date="2025-08" db="UniProtKB">
        <authorList>
            <consortium name="RefSeq"/>
        </authorList>
    </citation>
    <scope>IDENTIFICATION</scope>
    <source>
        <strain evidence="16">USDA-PBARC FA_bdor</strain>
        <tissue evidence="16">Whole organism</tissue>
    </source>
</reference>
<sequence length="530" mass="58561">MFVVQCFCYLWGVGACSHQISRKGTQPIVQMLSRRIFTITRGKRMRFASTSAECELTSVRYKIERGPYAEIANHHVDYFRGLLGNRILTDPEECNGYNIDWIKTVRGNSRLVLKPKSSEEISEILGYCNANELAVCPQSGNTGLVGGSVPVFDEIVISMKSMNKIISTNELSGVITCEAGCVLEDLDNHLEDYGLMMPIDLGAKGSCLIGGNIATNAGGTRLLRYGNLHNAVLGLEAVTADGTIIDCMNTLKKDNTGYHLKNLFIGSEGTLGVITKVAIQCPTRPKAVNLAFLGLDDFGNVLKTYSLAKEELGEVLSACEMMDDQAMGISVDMMGLRNPLGSRNKFYMLIETSGSNKTHDEEKLSSFIEKAMNKQFVLDGTLTGDPTKMQHIWAVRERLGEGCLLDGYCFKYDVSLPLPHFYNLINALEKRLDMSRVVRISGFGHLGDGNLHVVVATPNYDPTIEALLEPFLFQYVSEQKGSVSAEHGIGFKKTKYLSYSKHQSAIDLMRQIKKAMDPNSILNPYKLLPN</sequence>
<dbReference type="Gene3D" id="3.30.70.2190">
    <property type="match status" value="1"/>
</dbReference>
<dbReference type="PANTHER" id="PTHR43716:SF1">
    <property type="entry name" value="D-2-HYDROXYGLUTARATE DEHYDROGENASE, MITOCHONDRIAL"/>
    <property type="match status" value="1"/>
</dbReference>
<dbReference type="InterPro" id="IPR016167">
    <property type="entry name" value="FAD-bd_PCMH_sub1"/>
</dbReference>
<evidence type="ECO:0000256" key="9">
    <source>
        <dbReference type="ARBA" id="ARBA00039003"/>
    </source>
</evidence>
<dbReference type="GO" id="GO:0051990">
    <property type="term" value="F:(R)-2-hydroxyglutarate dehydrogenase activity"/>
    <property type="evidence" value="ECO:0007669"/>
    <property type="project" value="UniProtKB-EC"/>
</dbReference>
<keyword evidence="6" id="KW-0274">FAD</keyword>
<comment type="catalytic activity">
    <reaction evidence="12">
        <text>(R)-malate + A = oxaloacetate + AH2</text>
        <dbReference type="Rhea" id="RHEA:67460"/>
        <dbReference type="ChEBI" id="CHEBI:13193"/>
        <dbReference type="ChEBI" id="CHEBI:15588"/>
        <dbReference type="ChEBI" id="CHEBI:16452"/>
        <dbReference type="ChEBI" id="CHEBI:17499"/>
    </reaction>
    <physiologicalReaction direction="left-to-right" evidence="12">
        <dbReference type="Rhea" id="RHEA:67461"/>
    </physiologicalReaction>
</comment>
<feature type="chain" id="PRO_5040119653" description="D-2-hydroxyglutarate dehydrogenase, mitochondrial" evidence="13">
    <location>
        <begin position="16"/>
        <end position="530"/>
    </location>
</feature>
<dbReference type="CTD" id="728294"/>
<evidence type="ECO:0000256" key="10">
    <source>
        <dbReference type="ARBA" id="ARBA00039639"/>
    </source>
</evidence>
<dbReference type="InterPro" id="IPR036318">
    <property type="entry name" value="FAD-bd_PCMH-like_sf"/>
</dbReference>
<evidence type="ECO:0000256" key="5">
    <source>
        <dbReference type="ARBA" id="ARBA00022630"/>
    </source>
</evidence>
<evidence type="ECO:0000256" key="8">
    <source>
        <dbReference type="ARBA" id="ARBA00023140"/>
    </source>
</evidence>
<proteinExistence type="inferred from homology"/>
<accession>A0A9R1TQL8</accession>
<keyword evidence="8" id="KW-0576">Peroxisome</keyword>
<gene>
    <name evidence="16" type="primary">D2hgdh</name>
</gene>
<dbReference type="AlphaFoldDB" id="A0A9R1TQL8"/>
<dbReference type="Gene3D" id="3.30.43.10">
    <property type="entry name" value="Uridine Diphospho-n-acetylenolpyruvylglucosamine Reductase, domain 2"/>
    <property type="match status" value="1"/>
</dbReference>
<evidence type="ECO:0000256" key="2">
    <source>
        <dbReference type="ARBA" id="ARBA00004275"/>
    </source>
</evidence>
<evidence type="ECO:0000313" key="15">
    <source>
        <dbReference type="Proteomes" id="UP000694866"/>
    </source>
</evidence>
<keyword evidence="5" id="KW-0285">Flavoprotein</keyword>
<dbReference type="InterPro" id="IPR006094">
    <property type="entry name" value="Oxid_FAD_bind_N"/>
</dbReference>
<dbReference type="SUPFAM" id="SSF55103">
    <property type="entry name" value="FAD-linked oxidases, C-terminal domain"/>
    <property type="match status" value="1"/>
</dbReference>
<evidence type="ECO:0000256" key="12">
    <source>
        <dbReference type="ARBA" id="ARBA00049267"/>
    </source>
</evidence>
<dbReference type="InterPro" id="IPR051264">
    <property type="entry name" value="FAD-oxidored/transferase_4"/>
</dbReference>
<dbReference type="InterPro" id="IPR016171">
    <property type="entry name" value="Vanillyl_alc_oxidase_C-sub2"/>
</dbReference>
<evidence type="ECO:0000256" key="4">
    <source>
        <dbReference type="ARBA" id="ARBA00011738"/>
    </source>
</evidence>
<evidence type="ECO:0000256" key="11">
    <source>
        <dbReference type="ARBA" id="ARBA00045410"/>
    </source>
</evidence>
<dbReference type="FunFam" id="3.30.465.10:FF:000001">
    <property type="entry name" value="D-2-hydroxyglutarate dehydrogenase, mitochondrial"/>
    <property type="match status" value="1"/>
</dbReference>
<evidence type="ECO:0000256" key="3">
    <source>
        <dbReference type="ARBA" id="ARBA00008000"/>
    </source>
</evidence>
<dbReference type="GO" id="GO:0005777">
    <property type="term" value="C:peroxisome"/>
    <property type="evidence" value="ECO:0007669"/>
    <property type="project" value="UniProtKB-SubCell"/>
</dbReference>